<keyword evidence="1" id="KW-0812">Transmembrane</keyword>
<protein>
    <submittedName>
        <fullName evidence="3">Uncharacterized protein</fullName>
    </submittedName>
</protein>
<feature type="signal peptide" evidence="2">
    <location>
        <begin position="1"/>
        <end position="23"/>
    </location>
</feature>
<reference evidence="3 4" key="1">
    <citation type="journal article" date="2024" name="bioRxiv">
        <title>A reference genome for Trichogramma kaykai: A tiny desert-dwelling parasitoid wasp with competing sex-ratio distorters.</title>
        <authorList>
            <person name="Culotta J."/>
            <person name="Lindsey A.R."/>
        </authorList>
    </citation>
    <scope>NUCLEOTIDE SEQUENCE [LARGE SCALE GENOMIC DNA]</scope>
    <source>
        <strain evidence="3 4">KSX58</strain>
    </source>
</reference>
<dbReference type="EMBL" id="JBJJXI010000096">
    <property type="protein sequence ID" value="KAL3393782.1"/>
    <property type="molecule type" value="Genomic_DNA"/>
</dbReference>
<evidence type="ECO:0000313" key="3">
    <source>
        <dbReference type="EMBL" id="KAL3393782.1"/>
    </source>
</evidence>
<dbReference type="Proteomes" id="UP001627154">
    <property type="component" value="Unassembled WGS sequence"/>
</dbReference>
<evidence type="ECO:0000256" key="1">
    <source>
        <dbReference type="SAM" id="Phobius"/>
    </source>
</evidence>
<gene>
    <name evidence="3" type="ORF">TKK_012028</name>
</gene>
<feature type="transmembrane region" description="Helical" evidence="1">
    <location>
        <begin position="224"/>
        <end position="246"/>
    </location>
</feature>
<keyword evidence="1" id="KW-1133">Transmembrane helix</keyword>
<name>A0ABD2WLQ6_9HYME</name>
<evidence type="ECO:0000313" key="4">
    <source>
        <dbReference type="Proteomes" id="UP001627154"/>
    </source>
</evidence>
<keyword evidence="2" id="KW-0732">Signal</keyword>
<comment type="caution">
    <text evidence="3">The sequence shown here is derived from an EMBL/GenBank/DDBJ whole genome shotgun (WGS) entry which is preliminary data.</text>
</comment>
<proteinExistence type="predicted"/>
<keyword evidence="4" id="KW-1185">Reference proteome</keyword>
<organism evidence="3 4">
    <name type="scientific">Trichogramma kaykai</name>
    <dbReference type="NCBI Taxonomy" id="54128"/>
    <lineage>
        <taxon>Eukaryota</taxon>
        <taxon>Metazoa</taxon>
        <taxon>Ecdysozoa</taxon>
        <taxon>Arthropoda</taxon>
        <taxon>Hexapoda</taxon>
        <taxon>Insecta</taxon>
        <taxon>Pterygota</taxon>
        <taxon>Neoptera</taxon>
        <taxon>Endopterygota</taxon>
        <taxon>Hymenoptera</taxon>
        <taxon>Apocrita</taxon>
        <taxon>Proctotrupomorpha</taxon>
        <taxon>Chalcidoidea</taxon>
        <taxon>Trichogrammatidae</taxon>
        <taxon>Trichogramma</taxon>
    </lineage>
</organism>
<evidence type="ECO:0000256" key="2">
    <source>
        <dbReference type="SAM" id="SignalP"/>
    </source>
</evidence>
<dbReference type="AlphaFoldDB" id="A0ABD2WLQ6"/>
<sequence>MSKMMIKSFIFVIFFIFLQLSIGEEKVNAKLPNNSASHNVTTEPTDAKEEISIAMEGQIKPVKIKNDKQNNGHLKTVKSKIVARKGTDAATYNDTETKDLQIKSSTPVMESVDKSKSLVGTDVNIRNATEIKNDSTKKSISRVENMNKNKTLVNNVISSTTVKVEIVKPVTELSFTNIDILKEKPVRKAKHKPLVTIGGNEADEPIPASPTKTSPLGMPRKIDYIVPVVITITALPLLGITFYVLYKRGRDYWDKRHYRRMDFLIDGMYNE</sequence>
<keyword evidence="1" id="KW-0472">Membrane</keyword>
<accession>A0ABD2WLQ6</accession>
<feature type="chain" id="PRO_5044746212" evidence="2">
    <location>
        <begin position="24"/>
        <end position="271"/>
    </location>
</feature>